<protein>
    <recommendedName>
        <fullName evidence="6">FMN dependent NADH:quinone oxidoreductase</fullName>
        <ecNumber evidence="6">1.6.5.-</ecNumber>
    </recommendedName>
    <alternativeName>
        <fullName evidence="6">Azo-dye reductase</fullName>
    </alternativeName>
    <alternativeName>
        <fullName evidence="6">FMN-dependent NADH-azo compound oxidoreductase</fullName>
    </alternativeName>
    <alternativeName>
        <fullName evidence="6">FMN-dependent NADH-azoreductase</fullName>
        <ecNumber evidence="6">1.7.1.17</ecNumber>
    </alternativeName>
</protein>
<gene>
    <name evidence="6" type="primary">azoR</name>
    <name evidence="8" type="ORF">I8U20_04000</name>
</gene>
<feature type="binding site" evidence="6">
    <location>
        <begin position="99"/>
        <end position="102"/>
    </location>
    <ligand>
        <name>FMN</name>
        <dbReference type="ChEBI" id="CHEBI:58210"/>
    </ligand>
</feature>
<dbReference type="InterPro" id="IPR029039">
    <property type="entry name" value="Flavoprotein-like_sf"/>
</dbReference>
<evidence type="ECO:0000256" key="4">
    <source>
        <dbReference type="ARBA" id="ARBA00023027"/>
    </source>
</evidence>
<dbReference type="NCBIfam" id="NF010075">
    <property type="entry name" value="PRK13556.1"/>
    <property type="match status" value="1"/>
</dbReference>
<evidence type="ECO:0000313" key="8">
    <source>
        <dbReference type="EMBL" id="MBH8594490.1"/>
    </source>
</evidence>
<name>A0A8I1AC81_THEIN</name>
<comment type="catalytic activity">
    <reaction evidence="6">
        <text>2 a quinone + NADH + H(+) = 2 a 1,4-benzosemiquinone + NAD(+)</text>
        <dbReference type="Rhea" id="RHEA:65952"/>
        <dbReference type="ChEBI" id="CHEBI:15378"/>
        <dbReference type="ChEBI" id="CHEBI:57540"/>
        <dbReference type="ChEBI" id="CHEBI:57945"/>
        <dbReference type="ChEBI" id="CHEBI:132124"/>
        <dbReference type="ChEBI" id="CHEBI:134225"/>
    </reaction>
</comment>
<sequence>MAKILYITANPKPENEAFSLRLGKAFMEKVKEISPEDEIIELDLYKADIPFLDEDVFNGWGKLAQNQSLTPEEEQKVNRLNELVDQFVDADKYVFVTPMWNLSFPPRLKLYIDAICMAGKTFKYTENGSVGLLEGRKAVHLHARGGVYSEGPARELEFADRYLRAILGFIGITDVQSVIAEGMAANPQEAESIFAKALEQVPQAAARFVE</sequence>
<evidence type="ECO:0000256" key="3">
    <source>
        <dbReference type="ARBA" id="ARBA00023002"/>
    </source>
</evidence>
<dbReference type="GO" id="GO:0016652">
    <property type="term" value="F:oxidoreductase activity, acting on NAD(P)H as acceptor"/>
    <property type="evidence" value="ECO:0007669"/>
    <property type="project" value="UniProtKB-UniRule"/>
</dbReference>
<keyword evidence="9" id="KW-1185">Reference proteome</keyword>
<keyword evidence="1 6" id="KW-0285">Flavoprotein</keyword>
<comment type="cofactor">
    <cofactor evidence="6">
        <name>FMN</name>
        <dbReference type="ChEBI" id="CHEBI:58210"/>
    </cofactor>
    <text evidence="6">Binds 1 FMN per subunit.</text>
</comment>
<evidence type="ECO:0000259" key="7">
    <source>
        <dbReference type="Pfam" id="PF02525"/>
    </source>
</evidence>
<dbReference type="InterPro" id="IPR003680">
    <property type="entry name" value="Flavodoxin_fold"/>
</dbReference>
<comment type="similarity">
    <text evidence="6">Belongs to the azoreductase type 1 family.</text>
</comment>
<dbReference type="GO" id="GO:0016655">
    <property type="term" value="F:oxidoreductase activity, acting on NAD(P)H, quinone or similar compound as acceptor"/>
    <property type="evidence" value="ECO:0007669"/>
    <property type="project" value="InterPro"/>
</dbReference>
<dbReference type="EC" id="1.7.1.17" evidence="6"/>
<dbReference type="RefSeq" id="WP_181731736.1">
    <property type="nucleotide sequence ID" value="NZ_JACEIR010000003.1"/>
</dbReference>
<comment type="caution">
    <text evidence="8">The sequence shown here is derived from an EMBL/GenBank/DDBJ whole genome shotgun (WGS) entry which is preliminary data.</text>
</comment>
<feature type="domain" description="Flavodoxin-like fold" evidence="7">
    <location>
        <begin position="3"/>
        <end position="201"/>
    </location>
</feature>
<dbReference type="GO" id="GO:0010181">
    <property type="term" value="F:FMN binding"/>
    <property type="evidence" value="ECO:0007669"/>
    <property type="project" value="UniProtKB-UniRule"/>
</dbReference>
<reference evidence="8 9" key="1">
    <citation type="submission" date="2020-12" db="EMBL/GenBank/DDBJ databases">
        <title>WGS of Thermoactinomyces spp.</title>
        <authorList>
            <person name="Cheng K."/>
        </authorList>
    </citation>
    <scope>NUCLEOTIDE SEQUENCE [LARGE SCALE GENOMIC DNA]</scope>
    <source>
        <strain evidence="9">CICC 10671\DSM 43846</strain>
    </source>
</reference>
<dbReference type="Proteomes" id="UP000633619">
    <property type="component" value="Unassembled WGS sequence"/>
</dbReference>
<organism evidence="8 9">
    <name type="scientific">Thermoactinomyces intermedius</name>
    <dbReference type="NCBI Taxonomy" id="2024"/>
    <lineage>
        <taxon>Bacteria</taxon>
        <taxon>Bacillati</taxon>
        <taxon>Bacillota</taxon>
        <taxon>Bacilli</taxon>
        <taxon>Bacillales</taxon>
        <taxon>Thermoactinomycetaceae</taxon>
        <taxon>Thermoactinomyces</taxon>
    </lineage>
</organism>
<dbReference type="InterPro" id="IPR023048">
    <property type="entry name" value="NADH:quinone_OxRdtase_FMN_depd"/>
</dbReference>
<dbReference type="PANTHER" id="PTHR43741:SF7">
    <property type="entry name" value="FMN-DEPENDENT NADH:QUINONE OXIDOREDUCTASE"/>
    <property type="match status" value="1"/>
</dbReference>
<keyword evidence="3 6" id="KW-0560">Oxidoreductase</keyword>
<comment type="function">
    <text evidence="6">Quinone reductase that provides resistance to thiol-specific stress caused by electrophilic quinones.</text>
</comment>
<dbReference type="Pfam" id="PF02525">
    <property type="entry name" value="Flavodoxin_2"/>
    <property type="match status" value="1"/>
</dbReference>
<comment type="subunit">
    <text evidence="6">Homodimer.</text>
</comment>
<evidence type="ECO:0000256" key="1">
    <source>
        <dbReference type="ARBA" id="ARBA00022630"/>
    </source>
</evidence>
<proteinExistence type="inferred from homology"/>
<evidence type="ECO:0000256" key="2">
    <source>
        <dbReference type="ARBA" id="ARBA00022643"/>
    </source>
</evidence>
<dbReference type="GO" id="GO:0009055">
    <property type="term" value="F:electron transfer activity"/>
    <property type="evidence" value="ECO:0007669"/>
    <property type="project" value="UniProtKB-UniRule"/>
</dbReference>
<dbReference type="Gene3D" id="3.40.50.360">
    <property type="match status" value="1"/>
</dbReference>
<dbReference type="PANTHER" id="PTHR43741">
    <property type="entry name" value="FMN-DEPENDENT NADH-AZOREDUCTASE 1"/>
    <property type="match status" value="1"/>
</dbReference>
<comment type="caution">
    <text evidence="6">Lacks conserved residue(s) required for the propagation of feature annotation.</text>
</comment>
<dbReference type="EC" id="1.6.5.-" evidence="6"/>
<accession>A0A8I1AC81</accession>
<dbReference type="EMBL" id="JAECVW010000002">
    <property type="protein sequence ID" value="MBH8594490.1"/>
    <property type="molecule type" value="Genomic_DNA"/>
</dbReference>
<keyword evidence="2 6" id="KW-0288">FMN</keyword>
<dbReference type="AlphaFoldDB" id="A0A8I1AC81"/>
<evidence type="ECO:0000256" key="6">
    <source>
        <dbReference type="HAMAP-Rule" id="MF_01216"/>
    </source>
</evidence>
<evidence type="ECO:0000256" key="5">
    <source>
        <dbReference type="ARBA" id="ARBA00048542"/>
    </source>
</evidence>
<dbReference type="InterPro" id="IPR050104">
    <property type="entry name" value="FMN-dep_NADH:Q_OxRdtase_AzoR1"/>
</dbReference>
<comment type="function">
    <text evidence="6">Also exhibits azoreductase activity. Catalyzes the reductive cleavage of the azo bond in aromatic azo compounds to the corresponding amines.</text>
</comment>
<keyword evidence="4 6" id="KW-0520">NAD</keyword>
<dbReference type="HAMAP" id="MF_01216">
    <property type="entry name" value="Azoreductase_type1"/>
    <property type="match status" value="1"/>
</dbReference>
<comment type="catalytic activity">
    <reaction evidence="5">
        <text>N,N-dimethyl-1,4-phenylenediamine + anthranilate + 2 NAD(+) = 2-(4-dimethylaminophenyl)diazenylbenzoate + 2 NADH + 2 H(+)</text>
        <dbReference type="Rhea" id="RHEA:55872"/>
        <dbReference type="ChEBI" id="CHEBI:15378"/>
        <dbReference type="ChEBI" id="CHEBI:15783"/>
        <dbReference type="ChEBI" id="CHEBI:16567"/>
        <dbReference type="ChEBI" id="CHEBI:57540"/>
        <dbReference type="ChEBI" id="CHEBI:57945"/>
        <dbReference type="ChEBI" id="CHEBI:71579"/>
        <dbReference type="EC" id="1.7.1.17"/>
    </reaction>
    <physiologicalReaction direction="right-to-left" evidence="5">
        <dbReference type="Rhea" id="RHEA:55874"/>
    </physiologicalReaction>
</comment>
<evidence type="ECO:0000313" key="9">
    <source>
        <dbReference type="Proteomes" id="UP000633619"/>
    </source>
</evidence>
<dbReference type="SUPFAM" id="SSF52218">
    <property type="entry name" value="Flavoproteins"/>
    <property type="match status" value="1"/>
</dbReference>